<dbReference type="PANTHER" id="PTHR18901">
    <property type="entry name" value="2-DEOXYGLUCOSE-6-PHOSPHATE PHOSPHATASE 2"/>
    <property type="match status" value="1"/>
</dbReference>
<dbReference type="PANTHER" id="PTHR18901:SF38">
    <property type="entry name" value="PSEUDOURIDINE-5'-PHOSPHATASE"/>
    <property type="match status" value="1"/>
</dbReference>
<dbReference type="Gene3D" id="3.40.50.1000">
    <property type="entry name" value="HAD superfamily/HAD-like"/>
    <property type="match status" value="1"/>
</dbReference>
<dbReference type="InterPro" id="IPR023198">
    <property type="entry name" value="PGP-like_dom2"/>
</dbReference>
<dbReference type="InterPro" id="IPR023214">
    <property type="entry name" value="HAD_sf"/>
</dbReference>
<sequence>MTMITHVIFGTLIDMDLVADLLSDWAKSNGRHMNEDINTYIREMVTMKDLFYRFFDSINLYTDSVRNETIKQLLRLILYKGLKLRSGADRLVKHLYYNNIPMAIVSSGYKRELDLIGQRFGTYFDKFFEHSVCGSDDSEVIFNKPNADLYMVCAKRFPKPP</sequence>
<feature type="non-terminal residue" evidence="1">
    <location>
        <position position="1"/>
    </location>
</feature>
<name>A0A7R9LF72_9ACAR</name>
<dbReference type="InterPro" id="IPR036412">
    <property type="entry name" value="HAD-like_sf"/>
</dbReference>
<dbReference type="SUPFAM" id="SSF56784">
    <property type="entry name" value="HAD-like"/>
    <property type="match status" value="1"/>
</dbReference>
<dbReference type="Pfam" id="PF00702">
    <property type="entry name" value="Hydrolase"/>
    <property type="match status" value="1"/>
</dbReference>
<accession>A0A7R9LF72</accession>
<dbReference type="Proteomes" id="UP000759131">
    <property type="component" value="Unassembled WGS sequence"/>
</dbReference>
<proteinExistence type="predicted"/>
<dbReference type="OrthoDB" id="40579at2759"/>
<dbReference type="EMBL" id="CAJPIZ010023500">
    <property type="protein sequence ID" value="CAG2118238.1"/>
    <property type="molecule type" value="Genomic_DNA"/>
</dbReference>
<reference evidence="1" key="1">
    <citation type="submission" date="2020-11" db="EMBL/GenBank/DDBJ databases">
        <authorList>
            <person name="Tran Van P."/>
        </authorList>
    </citation>
    <scope>NUCLEOTIDE SEQUENCE</scope>
</reference>
<protein>
    <submittedName>
        <fullName evidence="1">Uncharacterized protein</fullName>
    </submittedName>
</protein>
<dbReference type="GO" id="GO:0016791">
    <property type="term" value="F:phosphatase activity"/>
    <property type="evidence" value="ECO:0007669"/>
    <property type="project" value="TreeGrafter"/>
</dbReference>
<gene>
    <name evidence="1" type="ORF">OSB1V03_LOCUS18190</name>
</gene>
<keyword evidence="2" id="KW-1185">Reference proteome</keyword>
<evidence type="ECO:0000313" key="1">
    <source>
        <dbReference type="EMBL" id="CAD7640381.1"/>
    </source>
</evidence>
<dbReference type="Gene3D" id="1.10.150.240">
    <property type="entry name" value="Putative phosphatase, domain 2"/>
    <property type="match status" value="1"/>
</dbReference>
<evidence type="ECO:0000313" key="2">
    <source>
        <dbReference type="Proteomes" id="UP000759131"/>
    </source>
</evidence>
<dbReference type="AlphaFoldDB" id="A0A7R9LF72"/>
<dbReference type="EMBL" id="OC878075">
    <property type="protein sequence ID" value="CAD7640381.1"/>
    <property type="molecule type" value="Genomic_DNA"/>
</dbReference>
<organism evidence="1">
    <name type="scientific">Medioppia subpectinata</name>
    <dbReference type="NCBI Taxonomy" id="1979941"/>
    <lineage>
        <taxon>Eukaryota</taxon>
        <taxon>Metazoa</taxon>
        <taxon>Ecdysozoa</taxon>
        <taxon>Arthropoda</taxon>
        <taxon>Chelicerata</taxon>
        <taxon>Arachnida</taxon>
        <taxon>Acari</taxon>
        <taxon>Acariformes</taxon>
        <taxon>Sarcoptiformes</taxon>
        <taxon>Oribatida</taxon>
        <taxon>Brachypylina</taxon>
        <taxon>Oppioidea</taxon>
        <taxon>Oppiidae</taxon>
        <taxon>Medioppia</taxon>
    </lineage>
</organism>